<reference evidence="3" key="1">
    <citation type="submission" date="2016-10" db="EMBL/GenBank/DDBJ databases">
        <authorList>
            <person name="Varghese N."/>
            <person name="Submissions S."/>
        </authorList>
    </citation>
    <scope>NUCLEOTIDE SEQUENCE [LARGE SCALE GENOMIC DNA]</scope>
    <source>
        <strain evidence="3">CGMCC 4.3530</strain>
    </source>
</reference>
<dbReference type="RefSeq" id="WP_093274057.1">
    <property type="nucleotide sequence ID" value="NZ_FNOK01000046.1"/>
</dbReference>
<evidence type="ECO:0000259" key="1">
    <source>
        <dbReference type="PROSITE" id="PS51186"/>
    </source>
</evidence>
<gene>
    <name evidence="2" type="ORF">SAMN05216215_104630</name>
</gene>
<dbReference type="InterPro" id="IPR051531">
    <property type="entry name" value="N-acetyltransferase"/>
</dbReference>
<dbReference type="Proteomes" id="UP000199529">
    <property type="component" value="Unassembled WGS sequence"/>
</dbReference>
<dbReference type="InterPro" id="IPR000182">
    <property type="entry name" value="GNAT_dom"/>
</dbReference>
<dbReference type="PANTHER" id="PTHR43792:SF1">
    <property type="entry name" value="N-ACETYLTRANSFERASE DOMAIN-CONTAINING PROTEIN"/>
    <property type="match status" value="1"/>
</dbReference>
<feature type="domain" description="N-acetyltransferase" evidence="1">
    <location>
        <begin position="10"/>
        <end position="176"/>
    </location>
</feature>
<keyword evidence="2" id="KW-0808">Transferase</keyword>
<dbReference type="OrthoDB" id="3533156at2"/>
<dbReference type="SUPFAM" id="SSF55729">
    <property type="entry name" value="Acyl-CoA N-acyltransferases (Nat)"/>
    <property type="match status" value="1"/>
</dbReference>
<accession>A0A1H3Q7G1</accession>
<dbReference type="EMBL" id="FNOK01000046">
    <property type="protein sequence ID" value="SDZ09472.1"/>
    <property type="molecule type" value="Genomic_DNA"/>
</dbReference>
<proteinExistence type="predicted"/>
<keyword evidence="3" id="KW-1185">Reference proteome</keyword>
<protein>
    <submittedName>
        <fullName evidence="2">Protein N-acetyltransferase, RimJ/RimL family</fullName>
    </submittedName>
</protein>
<evidence type="ECO:0000313" key="3">
    <source>
        <dbReference type="Proteomes" id="UP000199529"/>
    </source>
</evidence>
<dbReference type="AlphaFoldDB" id="A0A1H3Q7G1"/>
<dbReference type="GO" id="GO:0016747">
    <property type="term" value="F:acyltransferase activity, transferring groups other than amino-acyl groups"/>
    <property type="evidence" value="ECO:0007669"/>
    <property type="project" value="InterPro"/>
</dbReference>
<dbReference type="STRING" id="418495.SAMN05216215_104630"/>
<dbReference type="PANTHER" id="PTHR43792">
    <property type="entry name" value="GNAT FAMILY, PUTATIVE (AFU_ORTHOLOGUE AFUA_3G00765)-RELATED-RELATED"/>
    <property type="match status" value="1"/>
</dbReference>
<name>A0A1H3Q7G1_9PSEU</name>
<dbReference type="InterPro" id="IPR016181">
    <property type="entry name" value="Acyl_CoA_acyltransferase"/>
</dbReference>
<dbReference type="Pfam" id="PF13302">
    <property type="entry name" value="Acetyltransf_3"/>
    <property type="match status" value="1"/>
</dbReference>
<dbReference type="PROSITE" id="PS51186">
    <property type="entry name" value="GNAT"/>
    <property type="match status" value="1"/>
</dbReference>
<organism evidence="2 3">
    <name type="scientific">Saccharopolyspora shandongensis</name>
    <dbReference type="NCBI Taxonomy" id="418495"/>
    <lineage>
        <taxon>Bacteria</taxon>
        <taxon>Bacillati</taxon>
        <taxon>Actinomycetota</taxon>
        <taxon>Actinomycetes</taxon>
        <taxon>Pseudonocardiales</taxon>
        <taxon>Pseudonocardiaceae</taxon>
        <taxon>Saccharopolyspora</taxon>
    </lineage>
</organism>
<sequence>MQPPLTTERLIVRDWTTRDADVQAALALYGRPEVTEWLTPVIANVADLAAMRAVVQSWTESQPSLVPPTGRWAMQRRSDDAVIGGLVLRMLPPYDHDLELTWQLRPETWGHGFATEAASALLRWAFTFDIDEVFGLARPDNTRAIATAERIGMEWVGETSKYYGTVLQVYRIRQGDLPGEPASGGTED</sequence>
<evidence type="ECO:0000313" key="2">
    <source>
        <dbReference type="EMBL" id="SDZ09472.1"/>
    </source>
</evidence>
<dbReference type="Gene3D" id="3.40.630.30">
    <property type="match status" value="1"/>
</dbReference>